<sequence length="65" mass="7475">MYEVESRDSRTFNLKLQGNFLGPLEQFKPEKLVPGRSGVLAGSPRRHALAENRLLTSDRHDRLLR</sequence>
<proteinExistence type="predicted"/>
<dbReference type="AlphaFoldDB" id="A0A5C3PQ70"/>
<name>A0A5C3PQ70_9APHY</name>
<gene>
    <name evidence="1" type="ORF">K466DRAFT_582550</name>
</gene>
<reference evidence="1 2" key="1">
    <citation type="journal article" date="2019" name="Nat. Ecol. Evol.">
        <title>Megaphylogeny resolves global patterns of mushroom evolution.</title>
        <authorList>
            <person name="Varga T."/>
            <person name="Krizsan K."/>
            <person name="Foldi C."/>
            <person name="Dima B."/>
            <person name="Sanchez-Garcia M."/>
            <person name="Sanchez-Ramirez S."/>
            <person name="Szollosi G.J."/>
            <person name="Szarkandi J.G."/>
            <person name="Papp V."/>
            <person name="Albert L."/>
            <person name="Andreopoulos W."/>
            <person name="Angelini C."/>
            <person name="Antonin V."/>
            <person name="Barry K.W."/>
            <person name="Bougher N.L."/>
            <person name="Buchanan P."/>
            <person name="Buyck B."/>
            <person name="Bense V."/>
            <person name="Catcheside P."/>
            <person name="Chovatia M."/>
            <person name="Cooper J."/>
            <person name="Damon W."/>
            <person name="Desjardin D."/>
            <person name="Finy P."/>
            <person name="Geml J."/>
            <person name="Haridas S."/>
            <person name="Hughes K."/>
            <person name="Justo A."/>
            <person name="Karasinski D."/>
            <person name="Kautmanova I."/>
            <person name="Kiss B."/>
            <person name="Kocsube S."/>
            <person name="Kotiranta H."/>
            <person name="LaButti K.M."/>
            <person name="Lechner B.E."/>
            <person name="Liimatainen K."/>
            <person name="Lipzen A."/>
            <person name="Lukacs Z."/>
            <person name="Mihaltcheva S."/>
            <person name="Morgado L.N."/>
            <person name="Niskanen T."/>
            <person name="Noordeloos M.E."/>
            <person name="Ohm R.A."/>
            <person name="Ortiz-Santana B."/>
            <person name="Ovrebo C."/>
            <person name="Racz N."/>
            <person name="Riley R."/>
            <person name="Savchenko A."/>
            <person name="Shiryaev A."/>
            <person name="Soop K."/>
            <person name="Spirin V."/>
            <person name="Szebenyi C."/>
            <person name="Tomsovsky M."/>
            <person name="Tulloss R.E."/>
            <person name="Uehling J."/>
            <person name="Grigoriev I.V."/>
            <person name="Vagvolgyi C."/>
            <person name="Papp T."/>
            <person name="Martin F.M."/>
            <person name="Miettinen O."/>
            <person name="Hibbett D.S."/>
            <person name="Nagy L.G."/>
        </authorList>
    </citation>
    <scope>NUCLEOTIDE SEQUENCE [LARGE SCALE GENOMIC DNA]</scope>
    <source>
        <strain evidence="1 2">HHB13444</strain>
    </source>
</reference>
<dbReference type="Proteomes" id="UP000308197">
    <property type="component" value="Unassembled WGS sequence"/>
</dbReference>
<dbReference type="InParanoid" id="A0A5C3PQ70"/>
<evidence type="ECO:0000313" key="1">
    <source>
        <dbReference type="EMBL" id="TFK91726.1"/>
    </source>
</evidence>
<accession>A0A5C3PQ70</accession>
<evidence type="ECO:0000313" key="2">
    <source>
        <dbReference type="Proteomes" id="UP000308197"/>
    </source>
</evidence>
<organism evidence="1 2">
    <name type="scientific">Polyporus arcularius HHB13444</name>
    <dbReference type="NCBI Taxonomy" id="1314778"/>
    <lineage>
        <taxon>Eukaryota</taxon>
        <taxon>Fungi</taxon>
        <taxon>Dikarya</taxon>
        <taxon>Basidiomycota</taxon>
        <taxon>Agaricomycotina</taxon>
        <taxon>Agaricomycetes</taxon>
        <taxon>Polyporales</taxon>
        <taxon>Polyporaceae</taxon>
        <taxon>Polyporus</taxon>
    </lineage>
</organism>
<dbReference type="EMBL" id="ML211013">
    <property type="protein sequence ID" value="TFK91726.1"/>
    <property type="molecule type" value="Genomic_DNA"/>
</dbReference>
<protein>
    <submittedName>
        <fullName evidence="1">Uncharacterized protein</fullName>
    </submittedName>
</protein>
<keyword evidence="2" id="KW-1185">Reference proteome</keyword>